<dbReference type="InterPro" id="IPR016440">
    <property type="entry name" value="Rubredoxin-O_OxRdtase"/>
</dbReference>
<comment type="similarity">
    <text evidence="1">In the N-terminal section; belongs to the zinc metallo-hydrolase group 3 family.</text>
</comment>
<dbReference type="InterPro" id="IPR036866">
    <property type="entry name" value="RibonucZ/Hydroxyglut_hydro"/>
</dbReference>
<dbReference type="PANTHER" id="PTHR43717:SF1">
    <property type="entry name" value="ANAEROBIC NITRIC OXIDE REDUCTASE FLAVORUBREDOXIN"/>
    <property type="match status" value="1"/>
</dbReference>
<dbReference type="PIRSF" id="PIRSF005243">
    <property type="entry name" value="ROO"/>
    <property type="match status" value="1"/>
</dbReference>
<dbReference type="AlphaFoldDB" id="A0A6P1M8W0"/>
<dbReference type="Gene3D" id="3.40.50.360">
    <property type="match status" value="1"/>
</dbReference>
<accession>A0A6P1M8W0</accession>
<gene>
    <name evidence="3" type="ORF">GT409_00640</name>
</gene>
<dbReference type="EMBL" id="CP047593">
    <property type="protein sequence ID" value="QHI68016.1"/>
    <property type="molecule type" value="Genomic_DNA"/>
</dbReference>
<dbReference type="InterPro" id="IPR029039">
    <property type="entry name" value="Flavoprotein-like_sf"/>
</dbReference>
<dbReference type="GO" id="GO:0016491">
    <property type="term" value="F:oxidoreductase activity"/>
    <property type="evidence" value="ECO:0007669"/>
    <property type="project" value="InterPro"/>
</dbReference>
<dbReference type="GO" id="GO:0046872">
    <property type="term" value="F:metal ion binding"/>
    <property type="evidence" value="ECO:0007669"/>
    <property type="project" value="InterPro"/>
</dbReference>
<protein>
    <submittedName>
        <fullName evidence="3">MBL fold metallo-hydrolase</fullName>
    </submittedName>
</protein>
<dbReference type="SMART" id="SM00849">
    <property type="entry name" value="Lactamase_B"/>
    <property type="match status" value="1"/>
</dbReference>
<dbReference type="CDD" id="cd07709">
    <property type="entry name" value="flavodiiron_proteins_MBL-fold"/>
    <property type="match status" value="1"/>
</dbReference>
<dbReference type="RefSeq" id="WP_160626050.1">
    <property type="nucleotide sequence ID" value="NZ_CP047593.1"/>
</dbReference>
<dbReference type="SUPFAM" id="SSF56281">
    <property type="entry name" value="Metallo-hydrolase/oxidoreductase"/>
    <property type="match status" value="1"/>
</dbReference>
<dbReference type="GO" id="GO:0016787">
    <property type="term" value="F:hydrolase activity"/>
    <property type="evidence" value="ECO:0007669"/>
    <property type="project" value="UniProtKB-KW"/>
</dbReference>
<dbReference type="InterPro" id="IPR045761">
    <property type="entry name" value="ODP_dom"/>
</dbReference>
<evidence type="ECO:0000259" key="2">
    <source>
        <dbReference type="PROSITE" id="PS50902"/>
    </source>
</evidence>
<dbReference type="PANTHER" id="PTHR43717">
    <property type="entry name" value="ANAEROBIC NITRIC OXIDE REDUCTASE FLAVORUBREDOXIN"/>
    <property type="match status" value="1"/>
</dbReference>
<keyword evidence="4" id="KW-1185">Reference proteome</keyword>
<dbReference type="Pfam" id="PF19583">
    <property type="entry name" value="ODP"/>
    <property type="match status" value="1"/>
</dbReference>
<evidence type="ECO:0000313" key="4">
    <source>
        <dbReference type="Proteomes" id="UP000464954"/>
    </source>
</evidence>
<evidence type="ECO:0000313" key="3">
    <source>
        <dbReference type="EMBL" id="QHI68016.1"/>
    </source>
</evidence>
<dbReference type="GO" id="GO:0009055">
    <property type="term" value="F:electron transfer activity"/>
    <property type="evidence" value="ECO:0007669"/>
    <property type="project" value="InterPro"/>
</dbReference>
<feature type="domain" description="Flavodoxin-like" evidence="2">
    <location>
        <begin position="246"/>
        <end position="399"/>
    </location>
</feature>
<reference evidence="3 4" key="1">
    <citation type="submission" date="2020-01" db="EMBL/GenBank/DDBJ databases">
        <title>Ponticoccus aerotolerans gen. nov., sp. nov., an anaerobic bacterium and proposal of Ponticoccusceae fam. nov., Ponticoccusles ord. nov. and Ponticoccuse classis nov. in the phylum Kiritimatiellaeota.</title>
        <authorList>
            <person name="Zhou L.Y."/>
            <person name="Du Z.J."/>
        </authorList>
    </citation>
    <scope>NUCLEOTIDE SEQUENCE [LARGE SCALE GENOMIC DNA]</scope>
    <source>
        <strain evidence="3 4">S-5007</strain>
    </source>
</reference>
<proteinExistence type="inferred from homology"/>
<dbReference type="SUPFAM" id="SSF52218">
    <property type="entry name" value="Flavoproteins"/>
    <property type="match status" value="1"/>
</dbReference>
<name>A0A6P1M8W0_9BACT</name>
<dbReference type="Proteomes" id="UP000464954">
    <property type="component" value="Chromosome"/>
</dbReference>
<dbReference type="InterPro" id="IPR001279">
    <property type="entry name" value="Metallo-B-lactamas"/>
</dbReference>
<sequence>MHAREIKKGIEAICCVHWERRLFDSLIPLPDGTSYNAYLVRGETATALVDSADPALRDELMEQLQGVDNIDYVVSQHSEQDHAGALPDVLKRFPSAKLLCSEKARDMLISHLHVPEERVRVVADGESVSLGNKTLTFIYTPWVHWPETMCTYVPEDQCLFSCDFFGSHLATTDLYVTDQAKVYEAAKRYYAEIMMPFRAIIAKNIEKLSELDFDMIAPSHGPVYDQPDFILEAYKDWISPQMKNEVVLPYISMHGSTEMMVKHLIDALTAKGVSVQAFDLAVVDIGKLAIALVDAATLIVGTPTVHVGPHPAVYYVSHLANLLKPKLKYAAIVGSYGWSSKAIEQIAGLIPNLKVDVLGTVLQKGLPDAGTFAQIDILADNIAKAHYADELVSGTGRAV</sequence>
<dbReference type="GO" id="GO:0010181">
    <property type="term" value="F:FMN binding"/>
    <property type="evidence" value="ECO:0007669"/>
    <property type="project" value="InterPro"/>
</dbReference>
<dbReference type="KEGG" id="taer:GT409_00640"/>
<keyword evidence="3" id="KW-0378">Hydrolase</keyword>
<organism evidence="3 4">
    <name type="scientific">Tichowtungia aerotolerans</name>
    <dbReference type="NCBI Taxonomy" id="2697043"/>
    <lineage>
        <taxon>Bacteria</taxon>
        <taxon>Pseudomonadati</taxon>
        <taxon>Kiritimatiellota</taxon>
        <taxon>Tichowtungiia</taxon>
        <taxon>Tichowtungiales</taxon>
        <taxon>Tichowtungiaceae</taxon>
        <taxon>Tichowtungia</taxon>
    </lineage>
</organism>
<dbReference type="Pfam" id="PF00258">
    <property type="entry name" value="Flavodoxin_1"/>
    <property type="match status" value="1"/>
</dbReference>
<dbReference type="PROSITE" id="PS50902">
    <property type="entry name" value="FLAVODOXIN_LIKE"/>
    <property type="match status" value="1"/>
</dbReference>
<dbReference type="InterPro" id="IPR008254">
    <property type="entry name" value="Flavodoxin/NO_synth"/>
</dbReference>
<evidence type="ECO:0000256" key="1">
    <source>
        <dbReference type="ARBA" id="ARBA00007121"/>
    </source>
</evidence>
<dbReference type="Gene3D" id="3.60.15.10">
    <property type="entry name" value="Ribonuclease Z/Hydroxyacylglutathione hydrolase-like"/>
    <property type="match status" value="1"/>
</dbReference>